<dbReference type="GO" id="GO:0000064">
    <property type="term" value="F:L-ornithine transmembrane transporter activity"/>
    <property type="evidence" value="ECO:0007669"/>
    <property type="project" value="TreeGrafter"/>
</dbReference>
<evidence type="ECO:0000256" key="8">
    <source>
        <dbReference type="ARBA" id="ARBA00023136"/>
    </source>
</evidence>
<dbReference type="InterPro" id="IPR018108">
    <property type="entry name" value="MCP_transmembrane"/>
</dbReference>
<accession>A0AAU9K673</accession>
<comment type="subcellular location">
    <subcellularLocation>
        <location evidence="1">Mitochondrion membrane</location>
        <topology evidence="1">Multi-pass membrane protein</topology>
    </subcellularLocation>
</comment>
<keyword evidence="5" id="KW-0677">Repeat</keyword>
<organism evidence="11 12">
    <name type="scientific">Blepharisma stoltei</name>
    <dbReference type="NCBI Taxonomy" id="1481888"/>
    <lineage>
        <taxon>Eukaryota</taxon>
        <taxon>Sar</taxon>
        <taxon>Alveolata</taxon>
        <taxon>Ciliophora</taxon>
        <taxon>Postciliodesmatophora</taxon>
        <taxon>Heterotrichea</taxon>
        <taxon>Heterotrichida</taxon>
        <taxon>Blepharismidae</taxon>
        <taxon>Blepharisma</taxon>
    </lineage>
</organism>
<dbReference type="AlphaFoldDB" id="A0AAU9K673"/>
<feature type="repeat" description="Solcar" evidence="9">
    <location>
        <begin position="203"/>
        <end position="290"/>
    </location>
</feature>
<keyword evidence="7" id="KW-0496">Mitochondrion</keyword>
<evidence type="ECO:0000256" key="4">
    <source>
        <dbReference type="ARBA" id="ARBA00022692"/>
    </source>
</evidence>
<evidence type="ECO:0008006" key="13">
    <source>
        <dbReference type="Google" id="ProtNLM"/>
    </source>
</evidence>
<dbReference type="Gene3D" id="1.50.40.10">
    <property type="entry name" value="Mitochondrial carrier domain"/>
    <property type="match status" value="1"/>
</dbReference>
<dbReference type="GO" id="GO:1990575">
    <property type="term" value="P:mitochondrial L-ornithine transmembrane transport"/>
    <property type="evidence" value="ECO:0007669"/>
    <property type="project" value="TreeGrafter"/>
</dbReference>
<name>A0AAU9K673_9CILI</name>
<sequence length="296" mass="32785">MENTQSIFPEFKGFISGIFGGLLCVVVGQPFDIVKVRLQNYGGSALGTFIDIGKKEGIRAFWKGSLPPLIGVGFEYSIVFGVVENCKRWVSRYNQPGEVLSIPQHAFCGAWSGAVSAIASTPAEHLRIRMQIQGKINTYGDPIYKSSIDCTSWIYKTHGIKGIFKAFYPTLVRDTIGMTTYFIIYQGMARKVFGDDHTNAEDLDLIRAGICGGTAGFAFWIPIYPLDSIKSRLQCDSFTNPVYKSTYDCFIKSIRNEGISCLFKGLSPCLLRAFPVNAAVILGFEASMSLFGRDYR</sequence>
<dbReference type="PANTHER" id="PTHR45624:SF12">
    <property type="entry name" value="MITOCHONDRIAL ORNITHINE TRANSPORTER 1"/>
    <property type="match status" value="1"/>
</dbReference>
<evidence type="ECO:0000313" key="11">
    <source>
        <dbReference type="EMBL" id="CAG9332398.1"/>
    </source>
</evidence>
<protein>
    <recommendedName>
        <fullName evidence="13">Mitochondrial carrier protein</fullName>
    </recommendedName>
</protein>
<gene>
    <name evidence="11" type="ORF">BSTOLATCC_MIC55844</name>
</gene>
<dbReference type="InterPro" id="IPR023395">
    <property type="entry name" value="MCP_dom_sf"/>
</dbReference>
<comment type="caution">
    <text evidence="11">The sequence shown here is derived from an EMBL/GenBank/DDBJ whole genome shotgun (WGS) entry which is preliminary data.</text>
</comment>
<dbReference type="Pfam" id="PF00153">
    <property type="entry name" value="Mito_carr"/>
    <property type="match status" value="3"/>
</dbReference>
<dbReference type="SUPFAM" id="SSF103506">
    <property type="entry name" value="Mitochondrial carrier"/>
    <property type="match status" value="1"/>
</dbReference>
<keyword evidence="8 9" id="KW-0472">Membrane</keyword>
<evidence type="ECO:0000256" key="3">
    <source>
        <dbReference type="ARBA" id="ARBA00022448"/>
    </source>
</evidence>
<keyword evidence="12" id="KW-1185">Reference proteome</keyword>
<dbReference type="InterPro" id="IPR050567">
    <property type="entry name" value="Mitochondrial_Carrier"/>
</dbReference>
<keyword evidence="3 10" id="KW-0813">Transport</keyword>
<dbReference type="GO" id="GO:0031966">
    <property type="term" value="C:mitochondrial membrane"/>
    <property type="evidence" value="ECO:0007669"/>
    <property type="project" value="UniProtKB-SubCell"/>
</dbReference>
<proteinExistence type="inferred from homology"/>
<keyword evidence="4 9" id="KW-0812">Transmembrane</keyword>
<dbReference type="EMBL" id="CAJZBQ010000054">
    <property type="protein sequence ID" value="CAG9332398.1"/>
    <property type="molecule type" value="Genomic_DNA"/>
</dbReference>
<evidence type="ECO:0000313" key="12">
    <source>
        <dbReference type="Proteomes" id="UP001162131"/>
    </source>
</evidence>
<dbReference type="Proteomes" id="UP001162131">
    <property type="component" value="Unassembled WGS sequence"/>
</dbReference>
<reference evidence="11" key="1">
    <citation type="submission" date="2021-09" db="EMBL/GenBank/DDBJ databases">
        <authorList>
            <consortium name="AG Swart"/>
            <person name="Singh M."/>
            <person name="Singh A."/>
            <person name="Seah K."/>
            <person name="Emmerich C."/>
        </authorList>
    </citation>
    <scope>NUCLEOTIDE SEQUENCE</scope>
    <source>
        <strain evidence="11">ATCC30299</strain>
    </source>
</reference>
<dbReference type="PROSITE" id="PS50920">
    <property type="entry name" value="SOLCAR"/>
    <property type="match status" value="3"/>
</dbReference>
<dbReference type="PANTHER" id="PTHR45624">
    <property type="entry name" value="MITOCHONDRIAL BASIC AMINO ACIDS TRANSPORTER-RELATED"/>
    <property type="match status" value="1"/>
</dbReference>
<evidence type="ECO:0000256" key="2">
    <source>
        <dbReference type="ARBA" id="ARBA00006375"/>
    </source>
</evidence>
<evidence type="ECO:0000256" key="1">
    <source>
        <dbReference type="ARBA" id="ARBA00004225"/>
    </source>
</evidence>
<evidence type="ECO:0000256" key="7">
    <source>
        <dbReference type="ARBA" id="ARBA00023128"/>
    </source>
</evidence>
<evidence type="ECO:0000256" key="5">
    <source>
        <dbReference type="ARBA" id="ARBA00022737"/>
    </source>
</evidence>
<evidence type="ECO:0000256" key="9">
    <source>
        <dbReference type="PROSITE-ProRule" id="PRU00282"/>
    </source>
</evidence>
<comment type="similarity">
    <text evidence="2 10">Belongs to the mitochondrial carrier (TC 2.A.29) family.</text>
</comment>
<feature type="repeat" description="Solcar" evidence="9">
    <location>
        <begin position="100"/>
        <end position="191"/>
    </location>
</feature>
<feature type="repeat" description="Solcar" evidence="9">
    <location>
        <begin position="8"/>
        <end position="89"/>
    </location>
</feature>
<evidence type="ECO:0000256" key="10">
    <source>
        <dbReference type="RuleBase" id="RU000488"/>
    </source>
</evidence>
<keyword evidence="6" id="KW-1133">Transmembrane helix</keyword>
<evidence type="ECO:0000256" key="6">
    <source>
        <dbReference type="ARBA" id="ARBA00022989"/>
    </source>
</evidence>